<feature type="chain" id="PRO_5003745354" evidence="1">
    <location>
        <begin position="23"/>
        <end position="90"/>
    </location>
</feature>
<feature type="signal peptide" evidence="1">
    <location>
        <begin position="1"/>
        <end position="22"/>
    </location>
</feature>
<dbReference type="Proteomes" id="UP000012043">
    <property type="component" value="Unassembled WGS sequence"/>
</dbReference>
<dbReference type="EMBL" id="ALAB01000005">
    <property type="protein sequence ID" value="EJI86426.1"/>
    <property type="molecule type" value="Genomic_DNA"/>
</dbReference>
<sequence>MRTLTTLLFTSVVSLTSTQLLADPAESLRAAMTIQQQQLQQQLALDVRQQSQYSIESTITQMPLVLQQPGEMPQLAQQLAEKAAVTMVAE</sequence>
<evidence type="ECO:0000313" key="2">
    <source>
        <dbReference type="EMBL" id="EJI86426.1"/>
    </source>
</evidence>
<evidence type="ECO:0000256" key="1">
    <source>
        <dbReference type="SAM" id="SignalP"/>
    </source>
</evidence>
<keyword evidence="1" id="KW-0732">Signal</keyword>
<comment type="caution">
    <text evidence="2">The sequence shown here is derived from an EMBL/GenBank/DDBJ whole genome shotgun (WGS) entry which is preliminary data.</text>
</comment>
<organism evidence="2 3">
    <name type="scientific">Alishewanella aestuarii B11</name>
    <dbReference type="NCBI Taxonomy" id="1197174"/>
    <lineage>
        <taxon>Bacteria</taxon>
        <taxon>Pseudomonadati</taxon>
        <taxon>Pseudomonadota</taxon>
        <taxon>Gammaproteobacteria</taxon>
        <taxon>Alteromonadales</taxon>
        <taxon>Alteromonadaceae</taxon>
        <taxon>Alishewanella</taxon>
    </lineage>
</organism>
<accession>J1QLF4</accession>
<dbReference type="AlphaFoldDB" id="J1QLF4"/>
<dbReference type="RefSeq" id="WP_008607122.1">
    <property type="nucleotide sequence ID" value="NZ_ALAB01000005.1"/>
</dbReference>
<reference evidence="2 3" key="1">
    <citation type="journal article" date="2012" name="J. Bacteriol.">
        <title>Genome Sequence of Pectin-Degrading Alishewanella aestuarii Strain B11T, Isolated from Tidal Flat Sediment.</title>
        <authorList>
            <person name="Jung J."/>
            <person name="Choi S."/>
            <person name="Chun J."/>
            <person name="Park W."/>
        </authorList>
    </citation>
    <scope>NUCLEOTIDE SEQUENCE [LARGE SCALE GENOMIC DNA]</scope>
    <source>
        <strain evidence="2 3">B11</strain>
    </source>
</reference>
<gene>
    <name evidence="2" type="ORF">AEST_07420</name>
</gene>
<evidence type="ECO:0000313" key="3">
    <source>
        <dbReference type="Proteomes" id="UP000012043"/>
    </source>
</evidence>
<dbReference type="PATRIC" id="fig|1197174.4.peg.728"/>
<protein>
    <submittedName>
        <fullName evidence="2">Uncharacterized protein</fullName>
    </submittedName>
</protein>
<keyword evidence="3" id="KW-1185">Reference proteome</keyword>
<name>J1QLF4_9ALTE</name>
<proteinExistence type="predicted"/>